<dbReference type="InterPro" id="IPR001932">
    <property type="entry name" value="PPM-type_phosphatase-like_dom"/>
</dbReference>
<proteinExistence type="inferred from homology"/>
<dbReference type="SUPFAM" id="SSF81606">
    <property type="entry name" value="PP2C-like"/>
    <property type="match status" value="1"/>
</dbReference>
<comment type="caution">
    <text evidence="3">The sequence shown here is derived from an EMBL/GenBank/DDBJ whole genome shotgun (WGS) entry which is preliminary data.</text>
</comment>
<dbReference type="PROSITE" id="PS51746">
    <property type="entry name" value="PPM_2"/>
    <property type="match status" value="1"/>
</dbReference>
<sequence>STTVCMAMLQGSILKVVNLGDSGLVVVRDGEIIFQTPCQNHGFNFPYQIGSPDYMEDPNGPDEADIFEVFVQKGDAVVVASDGLFDNIFADEMAQICWNRLARGDLSPEMAEDIALTLATTAQTYSGNPLKKTPFAKEAREANAFGPLSMPIGGKPDDTAVIVALVE</sequence>
<keyword evidence="4" id="KW-1185">Reference proteome</keyword>
<organism evidence="3 4">
    <name type="scientific">Cymbomonas tetramitiformis</name>
    <dbReference type="NCBI Taxonomy" id="36881"/>
    <lineage>
        <taxon>Eukaryota</taxon>
        <taxon>Viridiplantae</taxon>
        <taxon>Chlorophyta</taxon>
        <taxon>Pyramimonadophyceae</taxon>
        <taxon>Pyramimonadales</taxon>
        <taxon>Pyramimonadaceae</taxon>
        <taxon>Cymbomonas</taxon>
    </lineage>
</organism>
<comment type="cofactor">
    <cofactor evidence="1">
        <name>Mn(2+)</name>
        <dbReference type="ChEBI" id="CHEBI:29035"/>
    </cofactor>
</comment>
<comment type="catalytic activity">
    <reaction evidence="1">
        <text>O-phospho-L-threonyl-[protein] + H2O = L-threonyl-[protein] + phosphate</text>
        <dbReference type="Rhea" id="RHEA:47004"/>
        <dbReference type="Rhea" id="RHEA-COMP:11060"/>
        <dbReference type="Rhea" id="RHEA-COMP:11605"/>
        <dbReference type="ChEBI" id="CHEBI:15377"/>
        <dbReference type="ChEBI" id="CHEBI:30013"/>
        <dbReference type="ChEBI" id="CHEBI:43474"/>
        <dbReference type="ChEBI" id="CHEBI:61977"/>
        <dbReference type="EC" id="3.1.3.16"/>
    </reaction>
</comment>
<dbReference type="PANTHER" id="PTHR12320">
    <property type="entry name" value="PROTEIN PHOSPHATASE 2C"/>
    <property type="match status" value="1"/>
</dbReference>
<evidence type="ECO:0000313" key="4">
    <source>
        <dbReference type="Proteomes" id="UP001190700"/>
    </source>
</evidence>
<feature type="domain" description="PPM-type phosphatase" evidence="2">
    <location>
        <begin position="1"/>
        <end position="166"/>
    </location>
</feature>
<dbReference type="EC" id="3.1.3.16" evidence="1"/>
<keyword evidence="1" id="KW-0904">Protein phosphatase</keyword>
<keyword evidence="1" id="KW-0378">Hydrolase</keyword>
<dbReference type="Gene3D" id="3.60.40.10">
    <property type="entry name" value="PPM-type phosphatase domain"/>
    <property type="match status" value="1"/>
</dbReference>
<dbReference type="InterPro" id="IPR036457">
    <property type="entry name" value="PPM-type-like_dom_sf"/>
</dbReference>
<dbReference type="Proteomes" id="UP001190700">
    <property type="component" value="Unassembled WGS sequence"/>
</dbReference>
<keyword evidence="1" id="KW-0460">Magnesium</keyword>
<keyword evidence="1" id="KW-0464">Manganese</keyword>
<dbReference type="InterPro" id="IPR039123">
    <property type="entry name" value="PPTC7"/>
</dbReference>
<dbReference type="EMBL" id="LGRX02019716">
    <property type="protein sequence ID" value="KAK3258231.1"/>
    <property type="molecule type" value="Genomic_DNA"/>
</dbReference>
<gene>
    <name evidence="3" type="ORF">CYMTET_32716</name>
</gene>
<keyword evidence="1" id="KW-0479">Metal-binding</keyword>
<dbReference type="GO" id="GO:0004722">
    <property type="term" value="F:protein serine/threonine phosphatase activity"/>
    <property type="evidence" value="ECO:0007669"/>
    <property type="project" value="UniProtKB-EC"/>
</dbReference>
<evidence type="ECO:0000313" key="3">
    <source>
        <dbReference type="EMBL" id="KAK3258231.1"/>
    </source>
</evidence>
<comment type="catalytic activity">
    <reaction evidence="1">
        <text>O-phospho-L-seryl-[protein] + H2O = L-seryl-[protein] + phosphate</text>
        <dbReference type="Rhea" id="RHEA:20629"/>
        <dbReference type="Rhea" id="RHEA-COMP:9863"/>
        <dbReference type="Rhea" id="RHEA-COMP:11604"/>
        <dbReference type="ChEBI" id="CHEBI:15377"/>
        <dbReference type="ChEBI" id="CHEBI:29999"/>
        <dbReference type="ChEBI" id="CHEBI:43474"/>
        <dbReference type="ChEBI" id="CHEBI:83421"/>
        <dbReference type="EC" id="3.1.3.16"/>
    </reaction>
</comment>
<protein>
    <recommendedName>
        <fullName evidence="1">Protein phosphatase</fullName>
        <ecNumber evidence="1">3.1.3.16</ecNumber>
    </recommendedName>
</protein>
<comment type="similarity">
    <text evidence="1">Belongs to the PP2C family.</text>
</comment>
<evidence type="ECO:0000256" key="1">
    <source>
        <dbReference type="RuleBase" id="RU366020"/>
    </source>
</evidence>
<name>A0AAE0FF54_9CHLO</name>
<dbReference type="PANTHER" id="PTHR12320:SF1">
    <property type="entry name" value="PROTEIN PHOSPHATASE PTC7 HOMOLOG"/>
    <property type="match status" value="1"/>
</dbReference>
<dbReference type="AlphaFoldDB" id="A0AAE0FF54"/>
<feature type="non-terminal residue" evidence="3">
    <location>
        <position position="1"/>
    </location>
</feature>
<evidence type="ECO:0000259" key="2">
    <source>
        <dbReference type="PROSITE" id="PS51746"/>
    </source>
</evidence>
<dbReference type="GO" id="GO:0046872">
    <property type="term" value="F:metal ion binding"/>
    <property type="evidence" value="ECO:0007669"/>
    <property type="project" value="UniProtKB-UniRule"/>
</dbReference>
<dbReference type="Pfam" id="PF13672">
    <property type="entry name" value="PP2C_2"/>
    <property type="match status" value="1"/>
</dbReference>
<reference evidence="3 4" key="1">
    <citation type="journal article" date="2015" name="Genome Biol. Evol.">
        <title>Comparative Genomics of a Bacterivorous Green Alga Reveals Evolutionary Causalities and Consequences of Phago-Mixotrophic Mode of Nutrition.</title>
        <authorList>
            <person name="Burns J.A."/>
            <person name="Paasch A."/>
            <person name="Narechania A."/>
            <person name="Kim E."/>
        </authorList>
    </citation>
    <scope>NUCLEOTIDE SEQUENCE [LARGE SCALE GENOMIC DNA]</scope>
    <source>
        <strain evidence="3 4">PLY_AMNH</strain>
    </source>
</reference>
<comment type="cofactor">
    <cofactor evidence="1">
        <name>Mg(2+)</name>
        <dbReference type="ChEBI" id="CHEBI:18420"/>
    </cofactor>
</comment>
<accession>A0AAE0FF54</accession>